<protein>
    <submittedName>
        <fullName evidence="2">Uncharacterized protein</fullName>
    </submittedName>
</protein>
<dbReference type="OrthoDB" id="10249065at2759"/>
<feature type="region of interest" description="Disordered" evidence="1">
    <location>
        <begin position="150"/>
        <end position="180"/>
    </location>
</feature>
<evidence type="ECO:0000256" key="1">
    <source>
        <dbReference type="SAM" id="MobiDB-lite"/>
    </source>
</evidence>
<keyword evidence="3" id="KW-1185">Reference proteome</keyword>
<reference evidence="2" key="1">
    <citation type="journal article" date="2020" name="Nat. Commun.">
        <title>Large-scale genome sequencing of mycorrhizal fungi provides insights into the early evolution of symbiotic traits.</title>
        <authorList>
            <person name="Miyauchi S."/>
            <person name="Kiss E."/>
            <person name="Kuo A."/>
            <person name="Drula E."/>
            <person name="Kohler A."/>
            <person name="Sanchez-Garcia M."/>
            <person name="Morin E."/>
            <person name="Andreopoulos B."/>
            <person name="Barry K.W."/>
            <person name="Bonito G."/>
            <person name="Buee M."/>
            <person name="Carver A."/>
            <person name="Chen C."/>
            <person name="Cichocki N."/>
            <person name="Clum A."/>
            <person name="Culley D."/>
            <person name="Crous P.W."/>
            <person name="Fauchery L."/>
            <person name="Girlanda M."/>
            <person name="Hayes R.D."/>
            <person name="Keri Z."/>
            <person name="LaButti K."/>
            <person name="Lipzen A."/>
            <person name="Lombard V."/>
            <person name="Magnuson J."/>
            <person name="Maillard F."/>
            <person name="Murat C."/>
            <person name="Nolan M."/>
            <person name="Ohm R.A."/>
            <person name="Pangilinan J."/>
            <person name="Pereira M.F."/>
            <person name="Perotto S."/>
            <person name="Peter M."/>
            <person name="Pfister S."/>
            <person name="Riley R."/>
            <person name="Sitrit Y."/>
            <person name="Stielow J.B."/>
            <person name="Szollosi G."/>
            <person name="Zifcakova L."/>
            <person name="Stursova M."/>
            <person name="Spatafora J.W."/>
            <person name="Tedersoo L."/>
            <person name="Vaario L.M."/>
            <person name="Yamada A."/>
            <person name="Yan M."/>
            <person name="Wang P."/>
            <person name="Xu J."/>
            <person name="Bruns T."/>
            <person name="Baldrian P."/>
            <person name="Vilgalys R."/>
            <person name="Dunand C."/>
            <person name="Henrissat B."/>
            <person name="Grigoriev I.V."/>
            <person name="Hibbett D."/>
            <person name="Nagy L.G."/>
            <person name="Martin F.M."/>
        </authorList>
    </citation>
    <scope>NUCLEOTIDE SEQUENCE</scope>
    <source>
        <strain evidence="2">UP504</strain>
    </source>
</reference>
<proteinExistence type="predicted"/>
<comment type="caution">
    <text evidence="2">The sequence shown here is derived from an EMBL/GenBank/DDBJ whole genome shotgun (WGS) entry which is preliminary data.</text>
</comment>
<name>A0A9P6E0V8_9AGAM</name>
<dbReference type="AlphaFoldDB" id="A0A9P6E0V8"/>
<evidence type="ECO:0000313" key="2">
    <source>
        <dbReference type="EMBL" id="KAF9518589.1"/>
    </source>
</evidence>
<dbReference type="Proteomes" id="UP000886523">
    <property type="component" value="Unassembled WGS sequence"/>
</dbReference>
<organism evidence="2 3">
    <name type="scientific">Hydnum rufescens UP504</name>
    <dbReference type="NCBI Taxonomy" id="1448309"/>
    <lineage>
        <taxon>Eukaryota</taxon>
        <taxon>Fungi</taxon>
        <taxon>Dikarya</taxon>
        <taxon>Basidiomycota</taxon>
        <taxon>Agaricomycotina</taxon>
        <taxon>Agaricomycetes</taxon>
        <taxon>Cantharellales</taxon>
        <taxon>Hydnaceae</taxon>
        <taxon>Hydnum</taxon>
    </lineage>
</organism>
<sequence>MWDVRTSSDRDGRGDVVEDTLAQMEITYGFPRQKHTQVQKLSLVAKLLLVQIGLLLLMSEQAKPNEDYPSRQFGYGMRWMEGVTEPIIQHACSVYSQQYTLGMHDSFLLSKVANVPQENIELNCGRNGHIIRKLARSNAKLKQTMLDVQRVKEEQQQKHSGAGETKPKVERHKVVGAEQS</sequence>
<feature type="compositionally biased region" description="Basic and acidic residues" evidence="1">
    <location>
        <begin position="165"/>
        <end position="180"/>
    </location>
</feature>
<gene>
    <name evidence="2" type="ORF">BS47DRAFT_1358859</name>
</gene>
<dbReference type="EMBL" id="MU128924">
    <property type="protein sequence ID" value="KAF9518589.1"/>
    <property type="molecule type" value="Genomic_DNA"/>
</dbReference>
<evidence type="ECO:0000313" key="3">
    <source>
        <dbReference type="Proteomes" id="UP000886523"/>
    </source>
</evidence>
<accession>A0A9P6E0V8</accession>